<evidence type="ECO:0000313" key="2">
    <source>
        <dbReference type="EMBL" id="KAB8075143.1"/>
    </source>
</evidence>
<protein>
    <submittedName>
        <fullName evidence="2">Uncharacterized protein</fullName>
    </submittedName>
</protein>
<proteinExistence type="predicted"/>
<keyword evidence="1" id="KW-0812">Transmembrane</keyword>
<sequence length="51" mass="6016">MPSKVLVEELYQGEPRLREIPTLCDSSYVLLQHWLFYAVSVCVLLFYGRRP</sequence>
<keyword evidence="1" id="KW-1133">Transmembrane helix</keyword>
<accession>A0A5N5X2W4</accession>
<keyword evidence="3" id="KW-1185">Reference proteome</keyword>
<reference evidence="2 3" key="1">
    <citation type="submission" date="2019-04" db="EMBL/GenBank/DDBJ databases">
        <title>Friends and foes A comparative genomics study of 23 Aspergillus species from section Flavi.</title>
        <authorList>
            <consortium name="DOE Joint Genome Institute"/>
            <person name="Kjaerbolling I."/>
            <person name="Vesth T."/>
            <person name="Frisvad J.C."/>
            <person name="Nybo J.L."/>
            <person name="Theobald S."/>
            <person name="Kildgaard S."/>
            <person name="Isbrandt T."/>
            <person name="Kuo A."/>
            <person name="Sato A."/>
            <person name="Lyhne E.K."/>
            <person name="Kogle M.E."/>
            <person name="Wiebenga A."/>
            <person name="Kun R.S."/>
            <person name="Lubbers R.J."/>
            <person name="Makela M.R."/>
            <person name="Barry K."/>
            <person name="Chovatia M."/>
            <person name="Clum A."/>
            <person name="Daum C."/>
            <person name="Haridas S."/>
            <person name="He G."/>
            <person name="LaButti K."/>
            <person name="Lipzen A."/>
            <person name="Mondo S."/>
            <person name="Riley R."/>
            <person name="Salamov A."/>
            <person name="Simmons B.A."/>
            <person name="Magnuson J.K."/>
            <person name="Henrissat B."/>
            <person name="Mortensen U.H."/>
            <person name="Larsen T.O."/>
            <person name="Devries R.P."/>
            <person name="Grigoriev I.V."/>
            <person name="Machida M."/>
            <person name="Baker S.E."/>
            <person name="Andersen M.R."/>
        </authorList>
    </citation>
    <scope>NUCLEOTIDE SEQUENCE [LARGE SCALE GENOMIC DNA]</scope>
    <source>
        <strain evidence="2 3">CBS 151.66</strain>
    </source>
</reference>
<organism evidence="2 3">
    <name type="scientific">Aspergillus leporis</name>
    <dbReference type="NCBI Taxonomy" id="41062"/>
    <lineage>
        <taxon>Eukaryota</taxon>
        <taxon>Fungi</taxon>
        <taxon>Dikarya</taxon>
        <taxon>Ascomycota</taxon>
        <taxon>Pezizomycotina</taxon>
        <taxon>Eurotiomycetes</taxon>
        <taxon>Eurotiomycetidae</taxon>
        <taxon>Eurotiales</taxon>
        <taxon>Aspergillaceae</taxon>
        <taxon>Aspergillus</taxon>
        <taxon>Aspergillus subgen. Circumdati</taxon>
    </lineage>
</organism>
<gene>
    <name evidence="2" type="ORF">BDV29DRAFT_172529</name>
</gene>
<keyword evidence="1" id="KW-0472">Membrane</keyword>
<evidence type="ECO:0000256" key="1">
    <source>
        <dbReference type="SAM" id="Phobius"/>
    </source>
</evidence>
<feature type="transmembrane region" description="Helical" evidence="1">
    <location>
        <begin position="28"/>
        <end position="47"/>
    </location>
</feature>
<name>A0A5N5X2W4_9EURO</name>
<dbReference type="AlphaFoldDB" id="A0A5N5X2W4"/>
<dbReference type="Proteomes" id="UP000326565">
    <property type="component" value="Unassembled WGS sequence"/>
</dbReference>
<evidence type="ECO:0000313" key="3">
    <source>
        <dbReference type="Proteomes" id="UP000326565"/>
    </source>
</evidence>
<dbReference type="EMBL" id="ML732199">
    <property type="protein sequence ID" value="KAB8075143.1"/>
    <property type="molecule type" value="Genomic_DNA"/>
</dbReference>